<proteinExistence type="predicted"/>
<dbReference type="Proteomes" id="UP000192674">
    <property type="component" value="Unassembled WGS sequence"/>
</dbReference>
<sequence>MSTNSSERPARKRWQWIAVAATVLLIVATAVFVVVLTGDRRDQGVAPPGTPIAGSSTVSPPASTTVSASTTSTMSSPIEGYQMLYPFASVADAKQWQASYRQGGHQPWHLDAGMTALSFTQAYLGYTTIDRITSTTVAGSQAWIGVGYALPDGGTSTAATVHLVKTGTDEDSPWEAVGTRDKVLTLTQPAYGSTVTSPVAVGGRITGVDESLDVQVLAGKRIGGTSMIPAGGTNVAWQANVSFTAAEGTTLTIAVATGGHVADVELFAITGVRTGSQPQ</sequence>
<keyword evidence="2" id="KW-1133">Transmembrane helix</keyword>
<accession>A0A1W2FM36</accession>
<evidence type="ECO:0000256" key="1">
    <source>
        <dbReference type="SAM" id="MobiDB-lite"/>
    </source>
</evidence>
<keyword evidence="4" id="KW-1185">Reference proteome</keyword>
<feature type="region of interest" description="Disordered" evidence="1">
    <location>
        <begin position="44"/>
        <end position="71"/>
    </location>
</feature>
<feature type="transmembrane region" description="Helical" evidence="2">
    <location>
        <begin position="14"/>
        <end position="36"/>
    </location>
</feature>
<dbReference type="RefSeq" id="WP_200825867.1">
    <property type="nucleotide sequence ID" value="NZ_FWXV01000008.1"/>
</dbReference>
<reference evidence="3 4" key="1">
    <citation type="submission" date="2017-04" db="EMBL/GenBank/DDBJ databases">
        <authorList>
            <person name="Afonso C.L."/>
            <person name="Miller P.J."/>
            <person name="Scott M.A."/>
            <person name="Spackman E."/>
            <person name="Goraichik I."/>
            <person name="Dimitrov K.M."/>
            <person name="Suarez D.L."/>
            <person name="Swayne D.E."/>
        </authorList>
    </citation>
    <scope>NUCLEOTIDE SEQUENCE [LARGE SCALE GENOMIC DNA]</scope>
    <source>
        <strain evidence="3 4">DSM 43828</strain>
    </source>
</reference>
<feature type="compositionally biased region" description="Low complexity" evidence="1">
    <location>
        <begin position="55"/>
        <end position="71"/>
    </location>
</feature>
<name>A0A1W2FM36_KIBAR</name>
<evidence type="ECO:0000313" key="3">
    <source>
        <dbReference type="EMBL" id="SMD22772.1"/>
    </source>
</evidence>
<protein>
    <submittedName>
        <fullName evidence="3">Uncharacterized protein</fullName>
    </submittedName>
</protein>
<keyword evidence="2" id="KW-0812">Transmembrane</keyword>
<evidence type="ECO:0000313" key="4">
    <source>
        <dbReference type="Proteomes" id="UP000192674"/>
    </source>
</evidence>
<evidence type="ECO:0000256" key="2">
    <source>
        <dbReference type="SAM" id="Phobius"/>
    </source>
</evidence>
<keyword evidence="2" id="KW-0472">Membrane</keyword>
<gene>
    <name evidence="3" type="ORF">SAMN05661093_07588</name>
</gene>
<organism evidence="3 4">
    <name type="scientific">Kibdelosporangium aridum</name>
    <dbReference type="NCBI Taxonomy" id="2030"/>
    <lineage>
        <taxon>Bacteria</taxon>
        <taxon>Bacillati</taxon>
        <taxon>Actinomycetota</taxon>
        <taxon>Actinomycetes</taxon>
        <taxon>Pseudonocardiales</taxon>
        <taxon>Pseudonocardiaceae</taxon>
        <taxon>Kibdelosporangium</taxon>
    </lineage>
</organism>
<dbReference type="AlphaFoldDB" id="A0A1W2FM36"/>
<dbReference type="EMBL" id="FWXV01000008">
    <property type="protein sequence ID" value="SMD22772.1"/>
    <property type="molecule type" value="Genomic_DNA"/>
</dbReference>